<proteinExistence type="predicted"/>
<feature type="chain" id="PRO_5040845846" evidence="1">
    <location>
        <begin position="20"/>
        <end position="61"/>
    </location>
</feature>
<feature type="signal peptide" evidence="1">
    <location>
        <begin position="1"/>
        <end position="19"/>
    </location>
</feature>
<keyword evidence="1" id="KW-0732">Signal</keyword>
<protein>
    <submittedName>
        <fullName evidence="2">Uncharacterized protein</fullName>
    </submittedName>
</protein>
<reference evidence="2" key="1">
    <citation type="submission" date="2023-01" db="EMBL/GenBank/DDBJ databases">
        <authorList>
            <person name="Van Ghelder C."/>
            <person name="Rancurel C."/>
        </authorList>
    </citation>
    <scope>NUCLEOTIDE SEQUENCE</scope>
    <source>
        <strain evidence="2">CNCM I-4278</strain>
    </source>
</reference>
<comment type="caution">
    <text evidence="2">The sequence shown here is derived from an EMBL/GenBank/DDBJ whole genome shotgun (WGS) entry which is preliminary data.</text>
</comment>
<dbReference type="AlphaFoldDB" id="A0A9W4XPV9"/>
<sequence>MAIKKIRFIGVFFVSPSLALELTPINLNNNQKCSFFFSFFLFRNSIHLFKTPFFSLLRGFV</sequence>
<dbReference type="Proteomes" id="UP001152607">
    <property type="component" value="Unassembled WGS sequence"/>
</dbReference>
<keyword evidence="3" id="KW-1185">Reference proteome</keyword>
<evidence type="ECO:0000313" key="2">
    <source>
        <dbReference type="EMBL" id="CAI6339288.1"/>
    </source>
</evidence>
<organism evidence="2 3">
    <name type="scientific">Periconia digitata</name>
    <dbReference type="NCBI Taxonomy" id="1303443"/>
    <lineage>
        <taxon>Eukaryota</taxon>
        <taxon>Fungi</taxon>
        <taxon>Dikarya</taxon>
        <taxon>Ascomycota</taxon>
        <taxon>Pezizomycotina</taxon>
        <taxon>Dothideomycetes</taxon>
        <taxon>Pleosporomycetidae</taxon>
        <taxon>Pleosporales</taxon>
        <taxon>Massarineae</taxon>
        <taxon>Periconiaceae</taxon>
        <taxon>Periconia</taxon>
    </lineage>
</organism>
<accession>A0A9W4XPV9</accession>
<name>A0A9W4XPV9_9PLEO</name>
<evidence type="ECO:0000313" key="3">
    <source>
        <dbReference type="Proteomes" id="UP001152607"/>
    </source>
</evidence>
<dbReference type="EMBL" id="CAOQHR010000009">
    <property type="protein sequence ID" value="CAI6339288.1"/>
    <property type="molecule type" value="Genomic_DNA"/>
</dbReference>
<evidence type="ECO:0000256" key="1">
    <source>
        <dbReference type="SAM" id="SignalP"/>
    </source>
</evidence>
<gene>
    <name evidence="2" type="ORF">PDIGIT_LOCUS12441</name>
</gene>